<dbReference type="Pfam" id="PF00107">
    <property type="entry name" value="ADH_zinc_N"/>
    <property type="match status" value="1"/>
</dbReference>
<dbReference type="SUPFAM" id="SSF51735">
    <property type="entry name" value="NAD(P)-binding Rossmann-fold domains"/>
    <property type="match status" value="1"/>
</dbReference>
<dbReference type="SMART" id="SM00829">
    <property type="entry name" value="PKS_ER"/>
    <property type="match status" value="1"/>
</dbReference>
<comment type="caution">
    <text evidence="2">The sequence shown here is derived from an EMBL/GenBank/DDBJ whole genome shotgun (WGS) entry which is preliminary data.</text>
</comment>
<dbReference type="Gene3D" id="3.40.50.720">
    <property type="entry name" value="NAD(P)-binding Rossmann-like Domain"/>
    <property type="match status" value="1"/>
</dbReference>
<dbReference type="Gene3D" id="3.90.180.10">
    <property type="entry name" value="Medium-chain alcohol dehydrogenases, catalytic domain"/>
    <property type="match status" value="1"/>
</dbReference>
<dbReference type="PANTHER" id="PTHR11695:SF294">
    <property type="entry name" value="RETICULON-4-INTERACTING PROTEIN 1, MITOCHONDRIAL"/>
    <property type="match status" value="1"/>
</dbReference>
<feature type="domain" description="Enoyl reductase (ER)" evidence="1">
    <location>
        <begin position="10"/>
        <end position="307"/>
    </location>
</feature>
<organism evidence="2 3">
    <name type="scientific">Flavobacterium pokkalii</name>
    <dbReference type="NCBI Taxonomy" id="1940408"/>
    <lineage>
        <taxon>Bacteria</taxon>
        <taxon>Pseudomonadati</taxon>
        <taxon>Bacteroidota</taxon>
        <taxon>Flavobacteriia</taxon>
        <taxon>Flavobacteriales</taxon>
        <taxon>Flavobacteriaceae</taxon>
        <taxon>Flavobacterium</taxon>
    </lineage>
</organism>
<proteinExistence type="predicted"/>
<evidence type="ECO:0000313" key="2">
    <source>
        <dbReference type="EMBL" id="MBD0725848.1"/>
    </source>
</evidence>
<dbReference type="Pfam" id="PF08240">
    <property type="entry name" value="ADH_N"/>
    <property type="match status" value="1"/>
</dbReference>
<dbReference type="InterPro" id="IPR013149">
    <property type="entry name" value="ADH-like_C"/>
</dbReference>
<gene>
    <name evidence="2" type="ORF">B6A10_11710</name>
</gene>
<sequence>MKRIQFNNYGDASKMYLGEYELAQLKPNDVQVRVKAAAVNPLDWKQRRGDLKLFMNKKFPKGIGNDFSGIVEAIGSNVQNIKVGDEVFGTMDVKHPGAFAEKLITNSKYVTKKPINISHADASCLPIAAAVAWAALFIKGNVTQNSRVLINGCMGAVGSIAVQLAKEKGAWIAGTCSKKDIEEARKNGVNEVYEFTENNYWKKTQPFDVVFDTAGLMQQRIGFSMLKSNGKFIDINPTPMSMLKGLFIAKYKFTFATAAMKHLSDFANLAEKGILKAKIGKETNISKAIEILTEIENGNGAKGRTVIIF</sequence>
<dbReference type="EMBL" id="NASZ01000018">
    <property type="protein sequence ID" value="MBD0725848.1"/>
    <property type="molecule type" value="Genomic_DNA"/>
</dbReference>
<dbReference type="CDD" id="cd05289">
    <property type="entry name" value="MDR_like_2"/>
    <property type="match status" value="1"/>
</dbReference>
<dbReference type="PANTHER" id="PTHR11695">
    <property type="entry name" value="ALCOHOL DEHYDROGENASE RELATED"/>
    <property type="match status" value="1"/>
</dbReference>
<dbReference type="Proteomes" id="UP000661715">
    <property type="component" value="Unassembled WGS sequence"/>
</dbReference>
<dbReference type="InterPro" id="IPR013154">
    <property type="entry name" value="ADH-like_N"/>
</dbReference>
<name>A0ABR7UT69_9FLAO</name>
<dbReference type="InterPro" id="IPR050700">
    <property type="entry name" value="YIM1/Zinc_Alcohol_DH_Fams"/>
</dbReference>
<evidence type="ECO:0000259" key="1">
    <source>
        <dbReference type="SMART" id="SM00829"/>
    </source>
</evidence>
<keyword evidence="3" id="KW-1185">Reference proteome</keyword>
<dbReference type="InterPro" id="IPR036291">
    <property type="entry name" value="NAD(P)-bd_dom_sf"/>
</dbReference>
<dbReference type="InterPro" id="IPR011032">
    <property type="entry name" value="GroES-like_sf"/>
</dbReference>
<accession>A0ABR7UT69</accession>
<evidence type="ECO:0000313" key="3">
    <source>
        <dbReference type="Proteomes" id="UP000661715"/>
    </source>
</evidence>
<protein>
    <submittedName>
        <fullName evidence="2">Alcohol dehydrogenase</fullName>
    </submittedName>
</protein>
<dbReference type="InterPro" id="IPR020843">
    <property type="entry name" value="ER"/>
</dbReference>
<reference evidence="2 3" key="1">
    <citation type="journal article" date="2020" name="Microbiol. Res.">
        <title>Flavobacterium pokkalii sp. nov., a novel plant growth promoting native rhizobacteria isolated from pokkali rice grown in coastal saline affected agricultural regions of southern India, Kerala.</title>
        <authorList>
            <person name="Menon R.R."/>
            <person name="Kumari S."/>
            <person name="Viver T."/>
            <person name="Rameshkumar N."/>
        </authorList>
    </citation>
    <scope>NUCLEOTIDE SEQUENCE [LARGE SCALE GENOMIC DNA]</scope>
    <source>
        <strain evidence="2 3">L1I52</strain>
    </source>
</reference>
<dbReference type="SUPFAM" id="SSF50129">
    <property type="entry name" value="GroES-like"/>
    <property type="match status" value="1"/>
</dbReference>